<accession>A0A8T2JFY7</accession>
<dbReference type="OrthoDB" id="205623at2759"/>
<dbReference type="Gene3D" id="3.40.50.300">
    <property type="entry name" value="P-loop containing nucleotide triphosphate hydrolases"/>
    <property type="match status" value="1"/>
</dbReference>
<proteinExistence type="inferred from homology"/>
<name>A0A8T2JFY7_9PIPI</name>
<evidence type="ECO:0000256" key="2">
    <source>
        <dbReference type="ARBA" id="ARBA00022679"/>
    </source>
</evidence>
<sequence length="302" mass="35061">MANRKQLLKEFQNVIDFSKDIPEEKKLIAYNGVLYPGIVCSPETFRAMEFFEARSDDMMLVSYPKCGHYWTLQLLNDIAYAVYNKEPPSIMQMLEFGSPDKFEKMKDELSPRVFGTHLYYDTIPKSVFAKNVKILVVIRNPKDTAVSYYHFHNNHPGLPTYSSWDTFFQDFISGQVAYGSYFNHAVTWNKHIDDTGVMVMTFEKMKEDLKTAVKDISSFFELSLTEEQVQHVVDKGTFKSMNEKSKETYGEFGKAIFRKGNVGDWKNYFSEDQSHIVDDNFEKFLAGTKLGELMKYNVYCKA</sequence>
<dbReference type="InterPro" id="IPR027417">
    <property type="entry name" value="P-loop_NTPase"/>
</dbReference>
<keyword evidence="2 3" id="KW-0808">Transferase</keyword>
<dbReference type="SUPFAM" id="SSF52540">
    <property type="entry name" value="P-loop containing nucleoside triphosphate hydrolases"/>
    <property type="match status" value="1"/>
</dbReference>
<comment type="similarity">
    <text evidence="1 3">Belongs to the sulfotransferase 1 family.</text>
</comment>
<evidence type="ECO:0000256" key="3">
    <source>
        <dbReference type="RuleBase" id="RU361155"/>
    </source>
</evidence>
<evidence type="ECO:0000259" key="4">
    <source>
        <dbReference type="Pfam" id="PF00685"/>
    </source>
</evidence>
<gene>
    <name evidence="5" type="ORF">GDO86_009421</name>
</gene>
<dbReference type="Pfam" id="PF00685">
    <property type="entry name" value="Sulfotransfer_1"/>
    <property type="match status" value="1"/>
</dbReference>
<dbReference type="EC" id="2.8.2.-" evidence="3"/>
<evidence type="ECO:0000256" key="1">
    <source>
        <dbReference type="ARBA" id="ARBA00005771"/>
    </source>
</evidence>
<dbReference type="EMBL" id="JAACNH010000004">
    <property type="protein sequence ID" value="KAG8444225.1"/>
    <property type="molecule type" value="Genomic_DNA"/>
</dbReference>
<organism evidence="5 6">
    <name type="scientific">Hymenochirus boettgeri</name>
    <name type="common">Congo dwarf clawed frog</name>
    <dbReference type="NCBI Taxonomy" id="247094"/>
    <lineage>
        <taxon>Eukaryota</taxon>
        <taxon>Metazoa</taxon>
        <taxon>Chordata</taxon>
        <taxon>Craniata</taxon>
        <taxon>Vertebrata</taxon>
        <taxon>Euteleostomi</taxon>
        <taxon>Amphibia</taxon>
        <taxon>Batrachia</taxon>
        <taxon>Anura</taxon>
        <taxon>Pipoidea</taxon>
        <taxon>Pipidae</taxon>
        <taxon>Pipinae</taxon>
        <taxon>Hymenochirus</taxon>
    </lineage>
</organism>
<dbReference type="AlphaFoldDB" id="A0A8T2JFY7"/>
<comment type="caution">
    <text evidence="5">The sequence shown here is derived from an EMBL/GenBank/DDBJ whole genome shotgun (WGS) entry which is preliminary data.</text>
</comment>
<dbReference type="InterPro" id="IPR000863">
    <property type="entry name" value="Sulfotransferase_dom"/>
</dbReference>
<evidence type="ECO:0000313" key="5">
    <source>
        <dbReference type="EMBL" id="KAG8444225.1"/>
    </source>
</evidence>
<dbReference type="Proteomes" id="UP000812440">
    <property type="component" value="Chromosome 5"/>
</dbReference>
<protein>
    <recommendedName>
        <fullName evidence="3">Sulfotransferase</fullName>
        <ecNumber evidence="3">2.8.2.-</ecNumber>
    </recommendedName>
</protein>
<reference evidence="5" key="1">
    <citation type="thesis" date="2020" institute="ProQuest LLC" country="789 East Eisenhower Parkway, Ann Arbor, MI, USA">
        <title>Comparative Genomics and Chromosome Evolution.</title>
        <authorList>
            <person name="Mudd A.B."/>
        </authorList>
    </citation>
    <scope>NUCLEOTIDE SEQUENCE</scope>
    <source>
        <strain evidence="5">Female2</strain>
        <tissue evidence="5">Blood</tissue>
    </source>
</reference>
<keyword evidence="6" id="KW-1185">Reference proteome</keyword>
<evidence type="ECO:0000313" key="6">
    <source>
        <dbReference type="Proteomes" id="UP000812440"/>
    </source>
</evidence>
<dbReference type="PANTHER" id="PTHR11783">
    <property type="entry name" value="SULFOTRANSFERASE SULT"/>
    <property type="match status" value="1"/>
</dbReference>
<dbReference type="GO" id="GO:0008146">
    <property type="term" value="F:sulfotransferase activity"/>
    <property type="evidence" value="ECO:0007669"/>
    <property type="project" value="InterPro"/>
</dbReference>
<feature type="domain" description="Sulfotransferase" evidence="4">
    <location>
        <begin position="56"/>
        <end position="288"/>
    </location>
</feature>